<feature type="region of interest" description="Disordered" evidence="2">
    <location>
        <begin position="1"/>
        <end position="24"/>
    </location>
</feature>
<dbReference type="InterPro" id="IPR013549">
    <property type="entry name" value="DUF1731"/>
</dbReference>
<dbReference type="Pfam" id="PF01370">
    <property type="entry name" value="Epimerase"/>
    <property type="match status" value="1"/>
</dbReference>
<evidence type="ECO:0000256" key="1">
    <source>
        <dbReference type="ARBA" id="ARBA00009353"/>
    </source>
</evidence>
<dbReference type="NCBIfam" id="TIGR01777">
    <property type="entry name" value="yfcH"/>
    <property type="match status" value="1"/>
</dbReference>
<dbReference type="Pfam" id="PF08338">
    <property type="entry name" value="DUF1731"/>
    <property type="match status" value="1"/>
</dbReference>
<sequence>MASDTKQATQEQTAQTTMAERTSRRIVIPGGSGHVGELLAEHFHARGDKVTVLSRNPHQQPKRPWTVLPWDPAKDGDWIDALDGADACIHLSGRSVNTRATAKQRDEIYHSRIDTTSRLGAVMRRLRHAPPVWLNASTATIYRHSLDRAQDEFSGEEGGHEAGVPKSWAFSVKVGLDWEAALFEHAMPRTRRVALRTSLVMSPQPGSIFAVLSRLVRFGLGGTNGKGTQRVSWMHAEDYVRAVEMLLEDERWDGVVNLSAPEAPTNRDFMRTLRKAWGVRFGPPAPEWAIQIGTFLLRTEPELVLKSRWVYPGRLEREGFPFRYADWQSTATDLVRQMRATTEKRQG</sequence>
<accession>A0ABW9KP21</accession>
<dbReference type="Gene3D" id="3.40.50.720">
    <property type="entry name" value="NAD(P)-binding Rossmann-like Domain"/>
    <property type="match status" value="1"/>
</dbReference>
<feature type="domain" description="DUF1731" evidence="4">
    <location>
        <begin position="285"/>
        <end position="333"/>
    </location>
</feature>
<comment type="caution">
    <text evidence="5">The sequence shown here is derived from an EMBL/GenBank/DDBJ whole genome shotgun (WGS) entry which is preliminary data.</text>
</comment>
<dbReference type="SUPFAM" id="SSF51735">
    <property type="entry name" value="NAD(P)-binding Rossmann-fold domains"/>
    <property type="match status" value="1"/>
</dbReference>
<comment type="similarity">
    <text evidence="1">Belongs to the NAD(P)-dependent epimerase/dehydratase family. SDR39U1 subfamily.</text>
</comment>
<keyword evidence="6" id="KW-1185">Reference proteome</keyword>
<evidence type="ECO:0000259" key="4">
    <source>
        <dbReference type="Pfam" id="PF08338"/>
    </source>
</evidence>
<feature type="compositionally biased region" description="Low complexity" evidence="2">
    <location>
        <begin position="7"/>
        <end position="20"/>
    </location>
</feature>
<dbReference type="PANTHER" id="PTHR11092">
    <property type="entry name" value="SUGAR NUCLEOTIDE EPIMERASE RELATED"/>
    <property type="match status" value="1"/>
</dbReference>
<dbReference type="InterPro" id="IPR036291">
    <property type="entry name" value="NAD(P)-bd_dom_sf"/>
</dbReference>
<reference evidence="5 6" key="1">
    <citation type="submission" date="2024-12" db="EMBL/GenBank/DDBJ databases">
        <authorList>
            <person name="Lee Y."/>
        </authorList>
    </citation>
    <scope>NUCLEOTIDE SEQUENCE [LARGE SCALE GENOMIC DNA]</scope>
    <source>
        <strain evidence="5 6">03SUJ4</strain>
    </source>
</reference>
<evidence type="ECO:0000313" key="6">
    <source>
        <dbReference type="Proteomes" id="UP001634747"/>
    </source>
</evidence>
<dbReference type="RefSeq" id="WP_263414330.1">
    <property type="nucleotide sequence ID" value="NZ_BAABBH010000001.1"/>
</dbReference>
<protein>
    <submittedName>
        <fullName evidence="5">TIGR01777 family oxidoreductase</fullName>
    </submittedName>
</protein>
<name>A0ABW9KP21_9BACT</name>
<evidence type="ECO:0000313" key="5">
    <source>
        <dbReference type="EMBL" id="MFN2977510.1"/>
    </source>
</evidence>
<feature type="domain" description="NAD-dependent epimerase/dehydratase" evidence="3">
    <location>
        <begin position="26"/>
        <end position="249"/>
    </location>
</feature>
<dbReference type="Proteomes" id="UP001634747">
    <property type="component" value="Unassembled WGS sequence"/>
</dbReference>
<evidence type="ECO:0000256" key="2">
    <source>
        <dbReference type="SAM" id="MobiDB-lite"/>
    </source>
</evidence>
<dbReference type="EMBL" id="JBJYXY010000001">
    <property type="protein sequence ID" value="MFN2977510.1"/>
    <property type="molecule type" value="Genomic_DNA"/>
</dbReference>
<dbReference type="PANTHER" id="PTHR11092:SF0">
    <property type="entry name" value="EPIMERASE FAMILY PROTEIN SDR39U1"/>
    <property type="match status" value="1"/>
</dbReference>
<organism evidence="5 6">
    <name type="scientific">Terriglobus aquaticus</name>
    <dbReference type="NCBI Taxonomy" id="940139"/>
    <lineage>
        <taxon>Bacteria</taxon>
        <taxon>Pseudomonadati</taxon>
        <taxon>Acidobacteriota</taxon>
        <taxon>Terriglobia</taxon>
        <taxon>Terriglobales</taxon>
        <taxon>Acidobacteriaceae</taxon>
        <taxon>Terriglobus</taxon>
    </lineage>
</organism>
<evidence type="ECO:0000259" key="3">
    <source>
        <dbReference type="Pfam" id="PF01370"/>
    </source>
</evidence>
<dbReference type="InterPro" id="IPR001509">
    <property type="entry name" value="Epimerase_deHydtase"/>
</dbReference>
<proteinExistence type="inferred from homology"/>
<dbReference type="InterPro" id="IPR010099">
    <property type="entry name" value="SDR39U1"/>
</dbReference>
<gene>
    <name evidence="5" type="ORF">ACK2TP_17190</name>
</gene>